<dbReference type="VEuPathDB" id="FungiDB:RhiirFUN_014498"/>
<evidence type="ECO:0000313" key="1">
    <source>
        <dbReference type="EMBL" id="ESA05558.1"/>
    </source>
</evidence>
<organism evidence="1">
    <name type="scientific">Rhizophagus irregularis (strain DAOM 181602 / DAOM 197198 / MUCL 43194)</name>
    <name type="common">Arbuscular mycorrhizal fungus</name>
    <name type="synonym">Glomus intraradices</name>
    <dbReference type="NCBI Taxonomy" id="747089"/>
    <lineage>
        <taxon>Eukaryota</taxon>
        <taxon>Fungi</taxon>
        <taxon>Fungi incertae sedis</taxon>
        <taxon>Mucoromycota</taxon>
        <taxon>Glomeromycotina</taxon>
        <taxon>Glomeromycetes</taxon>
        <taxon>Glomerales</taxon>
        <taxon>Glomeraceae</taxon>
        <taxon>Rhizophagus</taxon>
    </lineage>
</organism>
<accession>U9TGZ4</accession>
<reference evidence="1" key="1">
    <citation type="submission" date="2013-07" db="EMBL/GenBank/DDBJ databases">
        <title>The genome of an arbuscular mycorrhizal fungus provides insights into the evolution of the oldest plant symbiosis.</title>
        <authorList>
            <consortium name="DOE Joint Genome Institute"/>
            <person name="Tisserant E."/>
            <person name="Malbreil M."/>
            <person name="Kuo A."/>
            <person name="Kohler A."/>
            <person name="Symeonidi A."/>
            <person name="Balestrini R."/>
            <person name="Charron P."/>
            <person name="Duensing N."/>
            <person name="Frei-dit-Frey N."/>
            <person name="Gianinazzi-Pearson V."/>
            <person name="Gilbert B."/>
            <person name="Handa Y."/>
            <person name="Hijri M."/>
            <person name="Kaul R."/>
            <person name="Kawaguchi M."/>
            <person name="Krajinski F."/>
            <person name="Lammers P."/>
            <person name="Lapierre D."/>
            <person name="Masclaux F.G."/>
            <person name="Murat C."/>
            <person name="Morin E."/>
            <person name="Ndikumana S."/>
            <person name="Pagni M."/>
            <person name="Petitpierre D."/>
            <person name="Requena N."/>
            <person name="Rosikiewicz P."/>
            <person name="Riley R."/>
            <person name="Saito K."/>
            <person name="San Clemente H."/>
            <person name="Shapiro H."/>
            <person name="van Tuinen D."/>
            <person name="Becard G."/>
            <person name="Bonfante P."/>
            <person name="Paszkowski U."/>
            <person name="Shachar-Hill Y."/>
            <person name="Young J.P."/>
            <person name="Sanders I.R."/>
            <person name="Henrissat B."/>
            <person name="Rensing S.A."/>
            <person name="Grigoriev I.V."/>
            <person name="Corradi N."/>
            <person name="Roux C."/>
            <person name="Martin F."/>
        </authorList>
    </citation>
    <scope>NUCLEOTIDE SEQUENCE</scope>
    <source>
        <strain evidence="1">DAOM 197198</strain>
    </source>
</reference>
<dbReference type="EMBL" id="KI292874">
    <property type="protein sequence ID" value="ESA05558.1"/>
    <property type="molecule type" value="Genomic_DNA"/>
</dbReference>
<protein>
    <submittedName>
        <fullName evidence="1">Uncharacterized protein</fullName>
    </submittedName>
</protein>
<sequence>MPNATRTFWSCFNQALSSNKKTYDGKRQILSIIAEDFTYDELQNNLGVGRHTISESRKHAHTNGYGASVLAKPIIHQKRFTVKMLDQFKQFFTNKETVNMSSYKTDTLTGQPILYLQDHKKALWERFSEQYPNGMRRTSFMTKLQGGRFVYQENLGGLCSTCNDNGYLVFGDINILIAANISDELIRKNRNIYDGISVANIANHLQLQQTA</sequence>
<gene>
    <name evidence="1" type="ORF">GLOINDRAFT_4080</name>
</gene>
<name>U9TGZ4_RHIID</name>
<proteinExistence type="predicted"/>
<dbReference type="AlphaFoldDB" id="U9TGZ4"/>
<dbReference type="HOGENOM" id="CLU_1321506_0_0_1"/>